<dbReference type="GeneID" id="73290506"/>
<evidence type="ECO:0000256" key="1">
    <source>
        <dbReference type="SAM" id="Phobius"/>
    </source>
</evidence>
<accession>A0A9E7N7B8</accession>
<evidence type="ECO:0000313" key="3">
    <source>
        <dbReference type="Proteomes" id="UP001056855"/>
    </source>
</evidence>
<keyword evidence="1" id="KW-0812">Transmembrane</keyword>
<name>A0A9E7N7B8_9EURY</name>
<proteinExistence type="predicted"/>
<keyword evidence="1" id="KW-0472">Membrane</keyword>
<keyword evidence="1" id="KW-1133">Transmembrane helix</keyword>
<protein>
    <submittedName>
        <fullName evidence="2">Uncharacterized protein</fullName>
    </submittedName>
</protein>
<sequence length="117" mass="12986">MWFVVSQGGPSSEEARIDHSVSEIRPLDGFVDTPNKLSPSQVGVIVWMALFSLVGVTEFFHRFIDRAAKPDPDAEATVADGGRVASPWIESDDRWIVAYHPSSASVHSRQTAHRKPW</sequence>
<keyword evidence="3" id="KW-1185">Reference proteome</keyword>
<dbReference type="RefSeq" id="WP_254156104.1">
    <property type="nucleotide sequence ID" value="NZ_CP100355.1"/>
</dbReference>
<dbReference type="AlphaFoldDB" id="A0A9E7N7B8"/>
<feature type="transmembrane region" description="Helical" evidence="1">
    <location>
        <begin position="42"/>
        <end position="60"/>
    </location>
</feature>
<dbReference type="EMBL" id="CP100355">
    <property type="protein sequence ID" value="UTF52251.1"/>
    <property type="molecule type" value="Genomic_DNA"/>
</dbReference>
<reference evidence="2" key="1">
    <citation type="submission" date="2022-06" db="EMBL/GenBank/DDBJ databases">
        <title>Diverse halophilic archaea isolated from saline environments.</title>
        <authorList>
            <person name="Cui H.-L."/>
        </authorList>
    </citation>
    <scope>NUCLEOTIDE SEQUENCE</scope>
    <source>
        <strain evidence="2">WLHS1</strain>
    </source>
</reference>
<dbReference type="KEGG" id="sawl:NGM29_10630"/>
<evidence type="ECO:0000313" key="2">
    <source>
        <dbReference type="EMBL" id="UTF52251.1"/>
    </source>
</evidence>
<dbReference type="Proteomes" id="UP001056855">
    <property type="component" value="Chromosome"/>
</dbReference>
<organism evidence="2 3">
    <name type="scientific">Natronosalvus rutilus</name>
    <dbReference type="NCBI Taxonomy" id="2953753"/>
    <lineage>
        <taxon>Archaea</taxon>
        <taxon>Methanobacteriati</taxon>
        <taxon>Methanobacteriota</taxon>
        <taxon>Stenosarchaea group</taxon>
        <taxon>Halobacteria</taxon>
        <taxon>Halobacteriales</taxon>
        <taxon>Natrialbaceae</taxon>
        <taxon>Natronosalvus</taxon>
    </lineage>
</organism>
<gene>
    <name evidence="2" type="ORF">NGM29_10630</name>
</gene>